<accession>F5XHX1</accession>
<proteinExistence type="predicted"/>
<name>F5XHX1_MICPN</name>
<evidence type="ECO:0000256" key="1">
    <source>
        <dbReference type="ARBA" id="ARBA00022679"/>
    </source>
</evidence>
<dbReference type="KEGG" id="mph:MLP_02520"/>
<dbReference type="RefSeq" id="WP_013861155.1">
    <property type="nucleotide sequence ID" value="NC_015635.1"/>
</dbReference>
<dbReference type="PANTHER" id="PTHR43861">
    <property type="entry name" value="TRANS-ACONITATE 2-METHYLTRANSFERASE-RELATED"/>
    <property type="match status" value="1"/>
</dbReference>
<evidence type="ECO:0008006" key="4">
    <source>
        <dbReference type="Google" id="ProtNLM"/>
    </source>
</evidence>
<dbReference type="OrthoDB" id="4035289at2"/>
<sequence length="270" mass="30311">MTMTSSPSASSAGGYLLDNAGDQVPDRWDALSRLYDEPTFRRFQEVGIRPGWRCLEVGAGSGSVACWLAERVGPAGRVTATDLDTRWLDRLQLPNLTVARHDITCDRLPVLRYDLIHCRLVLSHLPNPEAVIDRLIRSLRPRGWLVLEEFDTGCLDGACPRPRTEREHRANRIREAFTRLIEKRGADLGFASRLPVLLTDRGFQAVEVRGSYESGPSVRLLERANLEQSRAELIENGVTPADLDAHLDQLPRLPLLMPMMISVVARKWPS</sequence>
<protein>
    <recommendedName>
        <fullName evidence="4">Methyltransferase</fullName>
    </recommendedName>
</protein>
<dbReference type="CDD" id="cd02440">
    <property type="entry name" value="AdoMet_MTases"/>
    <property type="match status" value="1"/>
</dbReference>
<evidence type="ECO:0000313" key="2">
    <source>
        <dbReference type="EMBL" id="BAK33266.1"/>
    </source>
</evidence>
<keyword evidence="3" id="KW-1185">Reference proteome</keyword>
<reference evidence="2 3" key="1">
    <citation type="submission" date="2011-05" db="EMBL/GenBank/DDBJ databases">
        <title>Whole genome sequence of Microlunatus phosphovorus NM-1.</title>
        <authorList>
            <person name="Hosoyama A."/>
            <person name="Sasaki K."/>
            <person name="Harada T."/>
            <person name="Igarashi R."/>
            <person name="Kawakoshi A."/>
            <person name="Sasagawa M."/>
            <person name="Fukada J."/>
            <person name="Nakamura S."/>
            <person name="Katano Y."/>
            <person name="Hanada S."/>
            <person name="Kamagata Y."/>
            <person name="Nakamura N."/>
            <person name="Yamazaki S."/>
            <person name="Fujita N."/>
        </authorList>
    </citation>
    <scope>NUCLEOTIDE SEQUENCE [LARGE SCALE GENOMIC DNA]</scope>
    <source>
        <strain evidence="3">ATCC 700054 / DSM 10555 / JCM 9379 / NBRC 101784 / NCIMB 13414 / VKM Ac-1990 / NM-1</strain>
    </source>
</reference>
<keyword evidence="1" id="KW-0808">Transferase</keyword>
<dbReference type="Gene3D" id="3.40.50.150">
    <property type="entry name" value="Vaccinia Virus protein VP39"/>
    <property type="match status" value="1"/>
</dbReference>
<dbReference type="HOGENOM" id="CLU_062440_2_0_11"/>
<organism evidence="2 3">
    <name type="scientific">Microlunatus phosphovorus (strain ATCC 700054 / DSM 10555 / JCM 9379 / NBRC 101784 / NCIMB 13414 / VKM Ac-1990 / NM-1)</name>
    <dbReference type="NCBI Taxonomy" id="1032480"/>
    <lineage>
        <taxon>Bacteria</taxon>
        <taxon>Bacillati</taxon>
        <taxon>Actinomycetota</taxon>
        <taxon>Actinomycetes</taxon>
        <taxon>Propionibacteriales</taxon>
        <taxon>Propionibacteriaceae</taxon>
        <taxon>Microlunatus</taxon>
    </lineage>
</organism>
<dbReference type="PANTHER" id="PTHR43861:SF3">
    <property type="entry name" value="PUTATIVE (AFU_ORTHOLOGUE AFUA_2G14390)-RELATED"/>
    <property type="match status" value="1"/>
</dbReference>
<dbReference type="STRING" id="1032480.MLP_02520"/>
<dbReference type="GO" id="GO:0016740">
    <property type="term" value="F:transferase activity"/>
    <property type="evidence" value="ECO:0007669"/>
    <property type="project" value="UniProtKB-KW"/>
</dbReference>
<dbReference type="AlphaFoldDB" id="F5XHX1"/>
<gene>
    <name evidence="2" type="ordered locus">MLP_02520</name>
</gene>
<dbReference type="SUPFAM" id="SSF53335">
    <property type="entry name" value="S-adenosyl-L-methionine-dependent methyltransferases"/>
    <property type="match status" value="1"/>
</dbReference>
<dbReference type="eggNOG" id="COG2226">
    <property type="taxonomic scope" value="Bacteria"/>
</dbReference>
<evidence type="ECO:0000313" key="3">
    <source>
        <dbReference type="Proteomes" id="UP000007947"/>
    </source>
</evidence>
<dbReference type="EMBL" id="AP012204">
    <property type="protein sequence ID" value="BAK33266.1"/>
    <property type="molecule type" value="Genomic_DNA"/>
</dbReference>
<dbReference type="InterPro" id="IPR029063">
    <property type="entry name" value="SAM-dependent_MTases_sf"/>
</dbReference>
<dbReference type="Proteomes" id="UP000007947">
    <property type="component" value="Chromosome"/>
</dbReference>
<dbReference type="Pfam" id="PF13489">
    <property type="entry name" value="Methyltransf_23"/>
    <property type="match status" value="1"/>
</dbReference>